<dbReference type="AlphaFoldDB" id="A0AAW0Z7J8"/>
<keyword evidence="10" id="KW-0812">Transmembrane</keyword>
<reference evidence="11 12" key="1">
    <citation type="journal article" date="2024" name="bioRxiv">
        <title>Comparative genomics of Cryptococcus and Kwoniella reveals pathogenesis evolution and contrasting karyotype dynamics via intercentromeric recombination or chromosome fusion.</title>
        <authorList>
            <person name="Coelho M.A."/>
            <person name="David-Palma M."/>
            <person name="Shea T."/>
            <person name="Bowers K."/>
            <person name="McGinley-Smith S."/>
            <person name="Mohammad A.W."/>
            <person name="Gnirke A."/>
            <person name="Yurkov A.M."/>
            <person name="Nowrousian M."/>
            <person name="Sun S."/>
            <person name="Cuomo C.A."/>
            <person name="Heitman J."/>
        </authorList>
    </citation>
    <scope>NUCLEOTIDE SEQUENCE [LARGE SCALE GENOMIC DNA]</scope>
    <source>
        <strain evidence="11 12">CBS 13917</strain>
    </source>
</reference>
<dbReference type="GO" id="GO:0005524">
    <property type="term" value="F:ATP binding"/>
    <property type="evidence" value="ECO:0007669"/>
    <property type="project" value="UniProtKB-KW"/>
</dbReference>
<dbReference type="EC" id="2.7.1.12" evidence="3"/>
<evidence type="ECO:0000313" key="11">
    <source>
        <dbReference type="EMBL" id="KAK8870114.1"/>
    </source>
</evidence>
<evidence type="ECO:0000256" key="3">
    <source>
        <dbReference type="ARBA" id="ARBA00012054"/>
    </source>
</evidence>
<keyword evidence="10" id="KW-1133">Transmembrane helix</keyword>
<dbReference type="PANTHER" id="PTHR43442:SF3">
    <property type="entry name" value="GLUCONOKINASE-RELATED"/>
    <property type="match status" value="1"/>
</dbReference>
<sequence>MSEQHPPDAELTVPHEAPNPLLIIVMGPASWLVFLLPVLLTACADVSLTLDGHPPSPPNPLRAHPPAGSLSTSLMIFLFGKSTVGQDVAASLSLPFIDGDSLHPSSNIDKMSHGIPLTDDDRLPWLALIRSTGERVCKEEYEKCGGKFKSVKEGGLGRAGVVIACSALRKWYRDILRGEVAANPPPVNDLPPAHPTATEAKQVHHPATSSLETIFVYCQGTPELLHARIAARKGHFMGAQMLASQLATLEDPVGEKGVVAVNIDGSREEVGDGAVSGVRKLLGLEQGKV</sequence>
<comment type="catalytic activity">
    <reaction evidence="9">
        <text>D-gluconate + ATP = 6-phospho-D-gluconate + ADP + H(+)</text>
        <dbReference type="Rhea" id="RHEA:19433"/>
        <dbReference type="ChEBI" id="CHEBI:15378"/>
        <dbReference type="ChEBI" id="CHEBI:18391"/>
        <dbReference type="ChEBI" id="CHEBI:30616"/>
        <dbReference type="ChEBI" id="CHEBI:58759"/>
        <dbReference type="ChEBI" id="CHEBI:456216"/>
        <dbReference type="EC" id="2.7.1.12"/>
    </reaction>
</comment>
<keyword evidence="6" id="KW-0418">Kinase</keyword>
<evidence type="ECO:0000256" key="6">
    <source>
        <dbReference type="ARBA" id="ARBA00022777"/>
    </source>
</evidence>
<comment type="pathway">
    <text evidence="1">Carbohydrate acid metabolism; D-gluconate degradation.</text>
</comment>
<evidence type="ECO:0000256" key="4">
    <source>
        <dbReference type="ARBA" id="ARBA00022679"/>
    </source>
</evidence>
<keyword evidence="5" id="KW-0547">Nucleotide-binding</keyword>
<dbReference type="Proteomes" id="UP001388673">
    <property type="component" value="Unassembled WGS sequence"/>
</dbReference>
<proteinExistence type="inferred from homology"/>
<dbReference type="InterPro" id="IPR027417">
    <property type="entry name" value="P-loop_NTPase"/>
</dbReference>
<feature type="transmembrane region" description="Helical" evidence="10">
    <location>
        <begin position="20"/>
        <end position="40"/>
    </location>
</feature>
<dbReference type="PANTHER" id="PTHR43442">
    <property type="entry name" value="GLUCONOKINASE-RELATED"/>
    <property type="match status" value="1"/>
</dbReference>
<evidence type="ECO:0000256" key="10">
    <source>
        <dbReference type="SAM" id="Phobius"/>
    </source>
</evidence>
<dbReference type="Gene3D" id="3.40.50.300">
    <property type="entry name" value="P-loop containing nucleotide triphosphate hydrolases"/>
    <property type="match status" value="1"/>
</dbReference>
<comment type="similarity">
    <text evidence="2">Belongs to the gluconokinase GntK/GntV family.</text>
</comment>
<dbReference type="CDD" id="cd02021">
    <property type="entry name" value="GntK"/>
    <property type="match status" value="1"/>
</dbReference>
<evidence type="ECO:0000256" key="5">
    <source>
        <dbReference type="ARBA" id="ARBA00022741"/>
    </source>
</evidence>
<dbReference type="GO" id="GO:0046316">
    <property type="term" value="F:gluconokinase activity"/>
    <property type="evidence" value="ECO:0007669"/>
    <property type="project" value="UniProtKB-EC"/>
</dbReference>
<dbReference type="KEGG" id="kne:92177944"/>
<protein>
    <recommendedName>
        <fullName evidence="3">gluconokinase</fullName>
        <ecNumber evidence="3">2.7.1.12</ecNumber>
    </recommendedName>
    <alternativeName>
        <fullName evidence="8">Gluconate kinase</fullName>
    </alternativeName>
</protein>
<dbReference type="GO" id="GO:0005737">
    <property type="term" value="C:cytoplasm"/>
    <property type="evidence" value="ECO:0007669"/>
    <property type="project" value="TreeGrafter"/>
</dbReference>
<keyword evidence="4" id="KW-0808">Transferase</keyword>
<name>A0AAW0Z7J8_9TREE</name>
<evidence type="ECO:0000256" key="1">
    <source>
        <dbReference type="ARBA" id="ARBA00004875"/>
    </source>
</evidence>
<evidence type="ECO:0000256" key="7">
    <source>
        <dbReference type="ARBA" id="ARBA00022840"/>
    </source>
</evidence>
<dbReference type="GO" id="GO:0005975">
    <property type="term" value="P:carbohydrate metabolic process"/>
    <property type="evidence" value="ECO:0007669"/>
    <property type="project" value="InterPro"/>
</dbReference>
<evidence type="ECO:0000256" key="8">
    <source>
        <dbReference type="ARBA" id="ARBA00029835"/>
    </source>
</evidence>
<keyword evidence="7" id="KW-0067">ATP-binding</keyword>
<comment type="caution">
    <text evidence="11">The sequence shown here is derived from an EMBL/GenBank/DDBJ whole genome shotgun (WGS) entry which is preliminary data.</text>
</comment>
<accession>A0AAW0Z7J8</accession>
<evidence type="ECO:0000256" key="2">
    <source>
        <dbReference type="ARBA" id="ARBA00008420"/>
    </source>
</evidence>
<evidence type="ECO:0000256" key="9">
    <source>
        <dbReference type="ARBA" id="ARBA00048090"/>
    </source>
</evidence>
<dbReference type="GeneID" id="92177944"/>
<keyword evidence="10" id="KW-0472">Membrane</keyword>
<organism evidence="11 12">
    <name type="scientific">Kwoniella newhampshirensis</name>
    <dbReference type="NCBI Taxonomy" id="1651941"/>
    <lineage>
        <taxon>Eukaryota</taxon>
        <taxon>Fungi</taxon>
        <taxon>Dikarya</taxon>
        <taxon>Basidiomycota</taxon>
        <taxon>Agaricomycotina</taxon>
        <taxon>Tremellomycetes</taxon>
        <taxon>Tremellales</taxon>
        <taxon>Cryptococcaceae</taxon>
        <taxon>Kwoniella</taxon>
    </lineage>
</organism>
<evidence type="ECO:0000313" key="12">
    <source>
        <dbReference type="Proteomes" id="UP001388673"/>
    </source>
</evidence>
<dbReference type="SUPFAM" id="SSF52540">
    <property type="entry name" value="P-loop containing nucleoside triphosphate hydrolases"/>
    <property type="match status" value="1"/>
</dbReference>
<keyword evidence="12" id="KW-1185">Reference proteome</keyword>
<dbReference type="EMBL" id="JBCAWK010000001">
    <property type="protein sequence ID" value="KAK8870114.1"/>
    <property type="molecule type" value="Genomic_DNA"/>
</dbReference>
<dbReference type="RefSeq" id="XP_066806360.1">
    <property type="nucleotide sequence ID" value="XM_066943818.1"/>
</dbReference>
<gene>
    <name evidence="11" type="ORF">IAR55_000684</name>
</gene>
<dbReference type="InterPro" id="IPR006001">
    <property type="entry name" value="Therm_gnt_kin"/>
</dbReference>